<proteinExistence type="predicted"/>
<organism evidence="2 3">
    <name type="scientific">Staphylococcus chromogenes</name>
    <name type="common">Staphylococcus hyicus subsp. chromogenes</name>
    <dbReference type="NCBI Taxonomy" id="46126"/>
    <lineage>
        <taxon>Bacteria</taxon>
        <taxon>Bacillati</taxon>
        <taxon>Bacillota</taxon>
        <taxon>Bacilli</taxon>
        <taxon>Bacillales</taxon>
        <taxon>Staphylococcaceae</taxon>
        <taxon>Staphylococcus</taxon>
    </lineage>
</organism>
<feature type="compositionally biased region" description="Polar residues" evidence="1">
    <location>
        <begin position="137"/>
        <end position="150"/>
    </location>
</feature>
<name>A0ABD5AZ83_STACR</name>
<protein>
    <submittedName>
        <fullName evidence="2">Uncharacterized protein</fullName>
    </submittedName>
</protein>
<feature type="region of interest" description="Disordered" evidence="1">
    <location>
        <begin position="137"/>
        <end position="176"/>
    </location>
</feature>
<feature type="compositionally biased region" description="Polar residues" evidence="1">
    <location>
        <begin position="157"/>
        <end position="176"/>
    </location>
</feature>
<feature type="non-terminal residue" evidence="2">
    <location>
        <position position="1"/>
    </location>
</feature>
<gene>
    <name evidence="2" type="ORF">RCF65_12000</name>
</gene>
<dbReference type="RefSeq" id="WP_308891298.1">
    <property type="nucleotide sequence ID" value="NZ_JAVGJF010000335.1"/>
</dbReference>
<dbReference type="Pfam" id="PF07554">
    <property type="entry name" value="FIVAR"/>
    <property type="match status" value="3"/>
</dbReference>
<dbReference type="EMBL" id="JAVGJF010000335">
    <property type="protein sequence ID" value="MDQ7176691.1"/>
    <property type="molecule type" value="Genomic_DNA"/>
</dbReference>
<evidence type="ECO:0000313" key="3">
    <source>
        <dbReference type="Proteomes" id="UP001240157"/>
    </source>
</evidence>
<accession>A0ABD5AZ83</accession>
<evidence type="ECO:0000256" key="1">
    <source>
        <dbReference type="SAM" id="MobiDB-lite"/>
    </source>
</evidence>
<dbReference type="AlphaFoldDB" id="A0ABD5AZ83"/>
<evidence type="ECO:0000313" key="2">
    <source>
        <dbReference type="EMBL" id="MDQ7176691.1"/>
    </source>
</evidence>
<feature type="non-terminal residue" evidence="2">
    <location>
        <position position="176"/>
    </location>
</feature>
<comment type="caution">
    <text evidence="2">The sequence shown here is derived from an EMBL/GenBank/DDBJ whole genome shotgun (WGS) entry which is preliminary data.</text>
</comment>
<reference evidence="2 3" key="1">
    <citation type="submission" date="2023-08" db="EMBL/GenBank/DDBJ databases">
        <title>Whole genome sequencing of Staphylococcus chromogenes NNSch 2386.</title>
        <authorList>
            <person name="Kropotov V.S."/>
            <person name="Boriskina E.V."/>
            <person name="Gordinskaya N.A."/>
            <person name="Shkurkina I.S."/>
            <person name="Kryazhev D.V."/>
            <person name="Alekseeva A.E."/>
            <person name="Makhova M.A."/>
        </authorList>
    </citation>
    <scope>NUCLEOTIDE SEQUENCE [LARGE SCALE GENOMIC DNA]</scope>
    <source>
        <strain evidence="2 3">NNSch 2386</strain>
    </source>
</reference>
<sequence length="176" mass="19865">KIIENAQPSVQQVSDEKSKVEQALSELNNAKSALRADKQELQQAYNQLIQPTDLNNKKPASITEYNQRYQQFSNELNSTKTNTDRILKEQNPSVADVNNALNKVREVQQKLNEARALLQNKEDNSALVRAKEQLQQAVDQVPSTEGVMQQTKDDYNSKQQAAQQEISKAQQVIDNG</sequence>
<dbReference type="Proteomes" id="UP001240157">
    <property type="component" value="Unassembled WGS sequence"/>
</dbReference>